<keyword evidence="2" id="KW-1185">Reference proteome</keyword>
<dbReference type="GO" id="GO:0005737">
    <property type="term" value="C:cytoplasm"/>
    <property type="evidence" value="ECO:0007669"/>
    <property type="project" value="TreeGrafter"/>
</dbReference>
<gene>
    <name evidence="1" type="ORF">RJ641_015265</name>
</gene>
<dbReference type="InterPro" id="IPR004993">
    <property type="entry name" value="GH3"/>
</dbReference>
<reference evidence="1 2" key="1">
    <citation type="submission" date="2023-12" db="EMBL/GenBank/DDBJ databases">
        <title>A high-quality genome assembly for Dillenia turbinata (Dilleniales).</title>
        <authorList>
            <person name="Chanderbali A."/>
        </authorList>
    </citation>
    <scope>NUCLEOTIDE SEQUENCE [LARGE SCALE GENOMIC DNA]</scope>
    <source>
        <strain evidence="1">LSX21</strain>
        <tissue evidence="1">Leaf</tissue>
    </source>
</reference>
<sequence length="238" mass="26724">MDSSCLLNFENFTVKGRVQIEFLEKLLKENDQVEYLQKFGLNGRTDPESYKSCVPLVTHEDLQPYIRKIADGDTSPVLTKKPITILSVTSGTSGGAPKYVPFNDHQVDSCVQAFQTSFAYRNREFPLGNGKGLQFNFLGKLSKTKGGLPYTNLLTNLLMNPKLSETSMKSNSCSPEEVVIARDYQQTLYCHLLCGLIQHEEIEFVVGAFAHIVIMAFQTLSQVWQELTRDIRTGQLGD</sequence>
<name>A0AAN8UXC7_9MAGN</name>
<dbReference type="EMBL" id="JBAMMX010000021">
    <property type="protein sequence ID" value="KAK6919361.1"/>
    <property type="molecule type" value="Genomic_DNA"/>
</dbReference>
<dbReference type="Proteomes" id="UP001370490">
    <property type="component" value="Unassembled WGS sequence"/>
</dbReference>
<evidence type="ECO:0000313" key="2">
    <source>
        <dbReference type="Proteomes" id="UP001370490"/>
    </source>
</evidence>
<comment type="caution">
    <text evidence="1">The sequence shown here is derived from an EMBL/GenBank/DDBJ whole genome shotgun (WGS) entry which is preliminary data.</text>
</comment>
<dbReference type="PANTHER" id="PTHR31901:SF5">
    <property type="entry name" value="JASMONOYL--L-AMINO ACID SYNTHETASE JAR1"/>
    <property type="match status" value="1"/>
</dbReference>
<protein>
    <submittedName>
        <fullName evidence="1">GH3 family</fullName>
    </submittedName>
</protein>
<dbReference type="GO" id="GO:0016881">
    <property type="term" value="F:acid-amino acid ligase activity"/>
    <property type="evidence" value="ECO:0007669"/>
    <property type="project" value="TreeGrafter"/>
</dbReference>
<dbReference type="AlphaFoldDB" id="A0AAN8UXC7"/>
<accession>A0AAN8UXC7</accession>
<evidence type="ECO:0000313" key="1">
    <source>
        <dbReference type="EMBL" id="KAK6919361.1"/>
    </source>
</evidence>
<organism evidence="1 2">
    <name type="scientific">Dillenia turbinata</name>
    <dbReference type="NCBI Taxonomy" id="194707"/>
    <lineage>
        <taxon>Eukaryota</taxon>
        <taxon>Viridiplantae</taxon>
        <taxon>Streptophyta</taxon>
        <taxon>Embryophyta</taxon>
        <taxon>Tracheophyta</taxon>
        <taxon>Spermatophyta</taxon>
        <taxon>Magnoliopsida</taxon>
        <taxon>eudicotyledons</taxon>
        <taxon>Gunneridae</taxon>
        <taxon>Pentapetalae</taxon>
        <taxon>Dilleniales</taxon>
        <taxon>Dilleniaceae</taxon>
        <taxon>Dillenia</taxon>
    </lineage>
</organism>
<dbReference type="PANTHER" id="PTHR31901">
    <property type="entry name" value="GH3 DOMAIN-CONTAINING PROTEIN"/>
    <property type="match status" value="1"/>
</dbReference>
<dbReference type="Pfam" id="PF03321">
    <property type="entry name" value="GH3"/>
    <property type="match status" value="1"/>
</dbReference>
<proteinExistence type="predicted"/>